<gene>
    <name evidence="2" type="ORF">JCM19237_5125</name>
</gene>
<dbReference type="Proteomes" id="UP000029227">
    <property type="component" value="Unassembled WGS sequence"/>
</dbReference>
<name>A0A090R3K0_9GAMM</name>
<organism evidence="2 3">
    <name type="scientific">Photobacterium aphoticum</name>
    <dbReference type="NCBI Taxonomy" id="754436"/>
    <lineage>
        <taxon>Bacteria</taxon>
        <taxon>Pseudomonadati</taxon>
        <taxon>Pseudomonadota</taxon>
        <taxon>Gammaproteobacteria</taxon>
        <taxon>Vibrionales</taxon>
        <taxon>Vibrionaceae</taxon>
        <taxon>Photobacterium</taxon>
    </lineage>
</organism>
<evidence type="ECO:0000256" key="1">
    <source>
        <dbReference type="SAM" id="MobiDB-lite"/>
    </source>
</evidence>
<comment type="caution">
    <text evidence="2">The sequence shown here is derived from an EMBL/GenBank/DDBJ whole genome shotgun (WGS) entry which is preliminary data.</text>
</comment>
<dbReference type="STRING" id="754436.JCM19237_5125"/>
<reference evidence="2 3" key="1">
    <citation type="journal article" date="2014" name="Genome Announc.">
        <title>Draft Genome Sequences of Two Vibrionaceae Species, Vibrio ponticus C121 and Photobacterium aphoticum C119, Isolated as Coral Reef Microbiota.</title>
        <authorList>
            <person name="Al-saari N."/>
            <person name="Meirelles P.M."/>
            <person name="Mino S."/>
            <person name="Suda W."/>
            <person name="Oshima K."/>
            <person name="Hattori M."/>
            <person name="Ohkuma M."/>
            <person name="Thompson F.L."/>
            <person name="Gomez-Gil B."/>
            <person name="Sawabe T."/>
            <person name="Sawabe T."/>
        </authorList>
    </citation>
    <scope>NUCLEOTIDE SEQUENCE [LARGE SCALE GENOMIC DNA]</scope>
    <source>
        <strain evidence="2 3">JCM 19237</strain>
    </source>
</reference>
<proteinExistence type="predicted"/>
<accession>A0A090R3K0</accession>
<dbReference type="AlphaFoldDB" id="A0A090R3K0"/>
<evidence type="ECO:0000313" key="3">
    <source>
        <dbReference type="Proteomes" id="UP000029227"/>
    </source>
</evidence>
<dbReference type="EMBL" id="BBMN01000001">
    <property type="protein sequence ID" value="GAL02232.1"/>
    <property type="molecule type" value="Genomic_DNA"/>
</dbReference>
<protein>
    <submittedName>
        <fullName evidence="2">Uncharacterized protein</fullName>
    </submittedName>
</protein>
<feature type="region of interest" description="Disordered" evidence="1">
    <location>
        <begin position="38"/>
        <end position="60"/>
    </location>
</feature>
<evidence type="ECO:0000313" key="2">
    <source>
        <dbReference type="EMBL" id="GAL02232.1"/>
    </source>
</evidence>
<sequence length="60" mass="6801">MMKSSQPVNGQHYWYGYVSDHTEMQVATTEGFYSVPIAEDPSSHNIKPLPSPNKLTARLY</sequence>